<dbReference type="GO" id="GO:0003677">
    <property type="term" value="F:DNA binding"/>
    <property type="evidence" value="ECO:0007669"/>
    <property type="project" value="UniProtKB-KW"/>
</dbReference>
<evidence type="ECO:0000256" key="5">
    <source>
        <dbReference type="ARBA" id="ARBA00022723"/>
    </source>
</evidence>
<dbReference type="InterPro" id="IPR003482">
    <property type="entry name" value="Whib"/>
</dbReference>
<accession>A0AAU8G4K8</accession>
<dbReference type="Pfam" id="PF02467">
    <property type="entry name" value="Whib"/>
    <property type="match status" value="1"/>
</dbReference>
<dbReference type="GO" id="GO:0045454">
    <property type="term" value="P:cell redox homeostasis"/>
    <property type="evidence" value="ECO:0007669"/>
    <property type="project" value="TreeGrafter"/>
</dbReference>
<evidence type="ECO:0000256" key="8">
    <source>
        <dbReference type="ARBA" id="ARBA00023015"/>
    </source>
</evidence>
<name>A0AAU8G4K8_9MICO</name>
<evidence type="ECO:0000256" key="4">
    <source>
        <dbReference type="ARBA" id="ARBA00022485"/>
    </source>
</evidence>
<feature type="domain" description="4Fe-4S Wbl-type" evidence="12">
    <location>
        <begin position="10"/>
        <end position="74"/>
    </location>
</feature>
<gene>
    <name evidence="13" type="ORF">ABRQ22_06750</name>
</gene>
<dbReference type="PANTHER" id="PTHR38839">
    <property type="entry name" value="TRANSCRIPTIONAL REGULATOR WHID-RELATED"/>
    <property type="match status" value="1"/>
</dbReference>
<dbReference type="PROSITE" id="PS51674">
    <property type="entry name" value="4FE4S_WBL"/>
    <property type="match status" value="1"/>
</dbReference>
<evidence type="ECO:0000256" key="2">
    <source>
        <dbReference type="ARBA" id="ARBA00004496"/>
    </source>
</evidence>
<keyword evidence="4" id="KW-0004">4Fe-4S</keyword>
<comment type="subcellular location">
    <subcellularLocation>
        <location evidence="2">Cytoplasm</location>
    </subcellularLocation>
</comment>
<organism evidence="13">
    <name type="scientific">Cellulosimicrobium sp. ES-005</name>
    <dbReference type="NCBI Taxonomy" id="3163031"/>
    <lineage>
        <taxon>Bacteria</taxon>
        <taxon>Bacillati</taxon>
        <taxon>Actinomycetota</taxon>
        <taxon>Actinomycetes</taxon>
        <taxon>Micrococcales</taxon>
        <taxon>Promicromonosporaceae</taxon>
        <taxon>Cellulosimicrobium</taxon>
    </lineage>
</organism>
<dbReference type="RefSeq" id="WP_353708997.1">
    <property type="nucleotide sequence ID" value="NZ_CP159290.1"/>
</dbReference>
<evidence type="ECO:0000259" key="12">
    <source>
        <dbReference type="PROSITE" id="PS51674"/>
    </source>
</evidence>
<keyword evidence="8" id="KW-0805">Transcription regulation</keyword>
<keyword evidence="7" id="KW-0411">Iron-sulfur</keyword>
<sequence length="115" mass="12164">MTASWRSEAACLDMPDAEDVFFPASDVPSAYERARAVCAGCPVAALCLADALAVEPRAKRYGMFGGKTPDERRALAAKCGDRAGTEEGYQRHRAAGERPCHACTGAHGAAIRYAS</sequence>
<dbReference type="InterPro" id="IPR034768">
    <property type="entry name" value="4FE4S_WBL"/>
</dbReference>
<evidence type="ECO:0000256" key="3">
    <source>
        <dbReference type="ARBA" id="ARBA00006597"/>
    </source>
</evidence>
<evidence type="ECO:0000256" key="7">
    <source>
        <dbReference type="ARBA" id="ARBA00023014"/>
    </source>
</evidence>
<keyword evidence="10" id="KW-1015">Disulfide bond</keyword>
<evidence type="ECO:0000313" key="13">
    <source>
        <dbReference type="EMBL" id="XCH31380.1"/>
    </source>
</evidence>
<keyword evidence="6" id="KW-0408">Iron</keyword>
<keyword evidence="9" id="KW-0238">DNA-binding</keyword>
<evidence type="ECO:0000256" key="6">
    <source>
        <dbReference type="ARBA" id="ARBA00023004"/>
    </source>
</evidence>
<dbReference type="GO" id="GO:0005737">
    <property type="term" value="C:cytoplasm"/>
    <property type="evidence" value="ECO:0007669"/>
    <property type="project" value="UniProtKB-SubCell"/>
</dbReference>
<comment type="cofactor">
    <cofactor evidence="1">
        <name>[4Fe-4S] cluster</name>
        <dbReference type="ChEBI" id="CHEBI:49883"/>
    </cofactor>
</comment>
<proteinExistence type="inferred from homology"/>
<keyword evidence="11" id="KW-0804">Transcription</keyword>
<evidence type="ECO:0000256" key="1">
    <source>
        <dbReference type="ARBA" id="ARBA00001966"/>
    </source>
</evidence>
<dbReference type="GO" id="GO:0045892">
    <property type="term" value="P:negative regulation of DNA-templated transcription"/>
    <property type="evidence" value="ECO:0007669"/>
    <property type="project" value="TreeGrafter"/>
</dbReference>
<evidence type="ECO:0000256" key="10">
    <source>
        <dbReference type="ARBA" id="ARBA00023157"/>
    </source>
</evidence>
<dbReference type="AlphaFoldDB" id="A0AAU8G4K8"/>
<protein>
    <submittedName>
        <fullName evidence="13">WhiB family transcriptional regulator</fullName>
    </submittedName>
</protein>
<evidence type="ECO:0000256" key="11">
    <source>
        <dbReference type="ARBA" id="ARBA00023163"/>
    </source>
</evidence>
<dbReference type="GO" id="GO:0046872">
    <property type="term" value="F:metal ion binding"/>
    <property type="evidence" value="ECO:0007669"/>
    <property type="project" value="UniProtKB-KW"/>
</dbReference>
<reference evidence="13" key="1">
    <citation type="submission" date="2024-06" db="EMBL/GenBank/DDBJ databases">
        <title>Complete genome sequence of the cellulolytic actinobacterium, Cellulosimicrobium ES-005.</title>
        <authorList>
            <person name="Matthews C.T."/>
            <person name="Underwood K.D."/>
            <person name="Ghanchi K.M."/>
            <person name="Fields S.D."/>
            <person name="Gardner S.G."/>
        </authorList>
    </citation>
    <scope>NUCLEOTIDE SEQUENCE</scope>
    <source>
        <strain evidence="13">ES-005</strain>
    </source>
</reference>
<evidence type="ECO:0000256" key="9">
    <source>
        <dbReference type="ARBA" id="ARBA00023125"/>
    </source>
</evidence>
<keyword evidence="5" id="KW-0479">Metal-binding</keyword>
<dbReference type="GO" id="GO:0051539">
    <property type="term" value="F:4 iron, 4 sulfur cluster binding"/>
    <property type="evidence" value="ECO:0007669"/>
    <property type="project" value="UniProtKB-KW"/>
</dbReference>
<comment type="similarity">
    <text evidence="3">Belongs to the WhiB family.</text>
</comment>
<dbReference type="EMBL" id="CP159290">
    <property type="protein sequence ID" value="XCH31380.1"/>
    <property type="molecule type" value="Genomic_DNA"/>
</dbReference>
<dbReference type="GO" id="GO:0047134">
    <property type="term" value="F:protein-disulfide reductase [NAD(P)H] activity"/>
    <property type="evidence" value="ECO:0007669"/>
    <property type="project" value="TreeGrafter"/>
</dbReference>